<dbReference type="PANTHER" id="PTHR43646">
    <property type="entry name" value="GLYCOSYLTRANSFERASE"/>
    <property type="match status" value="1"/>
</dbReference>
<dbReference type="Pfam" id="PF00535">
    <property type="entry name" value="Glycos_transf_2"/>
    <property type="match status" value="1"/>
</dbReference>
<evidence type="ECO:0000256" key="1">
    <source>
        <dbReference type="ARBA" id="ARBA00004236"/>
    </source>
</evidence>
<keyword evidence="3" id="KW-0328">Glycosyltransferase</keyword>
<keyword evidence="5" id="KW-0472">Membrane</keyword>
<dbReference type="CDD" id="cd02522">
    <property type="entry name" value="GT_2_like_a"/>
    <property type="match status" value="1"/>
</dbReference>
<dbReference type="PANTHER" id="PTHR43646:SF2">
    <property type="entry name" value="GLYCOSYLTRANSFERASE 2-LIKE DOMAIN-CONTAINING PROTEIN"/>
    <property type="match status" value="1"/>
</dbReference>
<evidence type="ECO:0000259" key="6">
    <source>
        <dbReference type="Pfam" id="PF00535"/>
    </source>
</evidence>
<keyword evidence="4" id="KW-0808">Transferase</keyword>
<dbReference type="AlphaFoldDB" id="A0A0F9V1D1"/>
<protein>
    <recommendedName>
        <fullName evidence="6">Glycosyltransferase 2-like domain-containing protein</fullName>
    </recommendedName>
</protein>
<comment type="caution">
    <text evidence="7">The sequence shown here is derived from an EMBL/GenBank/DDBJ whole genome shotgun (WGS) entry which is preliminary data.</text>
</comment>
<evidence type="ECO:0000313" key="7">
    <source>
        <dbReference type="EMBL" id="KKN97764.1"/>
    </source>
</evidence>
<dbReference type="InterPro" id="IPR001173">
    <property type="entry name" value="Glyco_trans_2-like"/>
</dbReference>
<proteinExistence type="predicted"/>
<dbReference type="SUPFAM" id="SSF53448">
    <property type="entry name" value="Nucleotide-diphospho-sugar transferases"/>
    <property type="match status" value="1"/>
</dbReference>
<dbReference type="InterPro" id="IPR029044">
    <property type="entry name" value="Nucleotide-diphossugar_trans"/>
</dbReference>
<keyword evidence="2" id="KW-1003">Cell membrane</keyword>
<dbReference type="Gene3D" id="3.90.550.10">
    <property type="entry name" value="Spore Coat Polysaccharide Biosynthesis Protein SpsA, Chain A"/>
    <property type="match status" value="1"/>
</dbReference>
<sequence length="224" mass="24075">MRAPISVVIPTLNAEAPLTDCLTALMEGLDAGLIRELIISDGGSDDMTLTLAEAWGAEIMAGTPSRGGQLQRGCAKAKAEWLLVLHADTRLAPGWTGPVIAHLRGAKAGWFQLQFDQGGLAGKAVAAWANLRSRLGLPYGDQGLLLPRHLYQSVGGYPDQPLMEDVALVRALRGQLVGLEVTAVTSADKYMRQGWLRRGSRNLWTLIRYFAGVTPAKLAEGYAK</sequence>
<evidence type="ECO:0000256" key="3">
    <source>
        <dbReference type="ARBA" id="ARBA00022676"/>
    </source>
</evidence>
<reference evidence="7" key="1">
    <citation type="journal article" date="2015" name="Nature">
        <title>Complex archaea that bridge the gap between prokaryotes and eukaryotes.</title>
        <authorList>
            <person name="Spang A."/>
            <person name="Saw J.H."/>
            <person name="Jorgensen S.L."/>
            <person name="Zaremba-Niedzwiedzka K."/>
            <person name="Martijn J."/>
            <person name="Lind A.E."/>
            <person name="van Eijk R."/>
            <person name="Schleper C."/>
            <person name="Guy L."/>
            <person name="Ettema T.J."/>
        </authorList>
    </citation>
    <scope>NUCLEOTIDE SEQUENCE</scope>
</reference>
<comment type="subcellular location">
    <subcellularLocation>
        <location evidence="1">Cell membrane</location>
    </subcellularLocation>
</comment>
<feature type="domain" description="Glycosyltransferase 2-like" evidence="6">
    <location>
        <begin position="6"/>
        <end position="108"/>
    </location>
</feature>
<evidence type="ECO:0000256" key="5">
    <source>
        <dbReference type="ARBA" id="ARBA00023136"/>
    </source>
</evidence>
<dbReference type="InterPro" id="IPR026461">
    <property type="entry name" value="Trfase_2_rSAM/seldom_assoc"/>
</dbReference>
<dbReference type="EMBL" id="LAZR01000055">
    <property type="protein sequence ID" value="KKN97764.1"/>
    <property type="molecule type" value="Genomic_DNA"/>
</dbReference>
<gene>
    <name evidence="7" type="ORF">LCGC14_0152760</name>
</gene>
<organism evidence="7">
    <name type="scientific">marine sediment metagenome</name>
    <dbReference type="NCBI Taxonomy" id="412755"/>
    <lineage>
        <taxon>unclassified sequences</taxon>
        <taxon>metagenomes</taxon>
        <taxon>ecological metagenomes</taxon>
    </lineage>
</organism>
<dbReference type="GO" id="GO:0005886">
    <property type="term" value="C:plasma membrane"/>
    <property type="evidence" value="ECO:0007669"/>
    <property type="project" value="UniProtKB-SubCell"/>
</dbReference>
<dbReference type="GO" id="GO:0016757">
    <property type="term" value="F:glycosyltransferase activity"/>
    <property type="evidence" value="ECO:0007669"/>
    <property type="project" value="UniProtKB-KW"/>
</dbReference>
<accession>A0A0F9V1D1</accession>
<dbReference type="NCBIfam" id="TIGR04283">
    <property type="entry name" value="glyco_like_mftF"/>
    <property type="match status" value="1"/>
</dbReference>
<evidence type="ECO:0000256" key="4">
    <source>
        <dbReference type="ARBA" id="ARBA00022679"/>
    </source>
</evidence>
<evidence type="ECO:0000256" key="2">
    <source>
        <dbReference type="ARBA" id="ARBA00022475"/>
    </source>
</evidence>
<name>A0A0F9V1D1_9ZZZZ</name>